<dbReference type="VEuPathDB" id="VectorBase:LLONM1_011891"/>
<proteinExistence type="predicted"/>
<feature type="region of interest" description="Disordered" evidence="1">
    <location>
        <begin position="453"/>
        <end position="513"/>
    </location>
</feature>
<dbReference type="AlphaFoldDB" id="A0A1B0CR36"/>
<evidence type="ECO:0000313" key="3">
    <source>
        <dbReference type="EnsemblMetazoa" id="LLOJ007335-PA"/>
    </source>
</evidence>
<feature type="domain" description="Retrotransposon gag" evidence="2">
    <location>
        <begin position="66"/>
        <end position="154"/>
    </location>
</feature>
<feature type="compositionally biased region" description="Polar residues" evidence="1">
    <location>
        <begin position="334"/>
        <end position="354"/>
    </location>
</feature>
<feature type="compositionally biased region" description="Basic and acidic residues" evidence="1">
    <location>
        <begin position="220"/>
        <end position="257"/>
    </location>
</feature>
<dbReference type="InterPro" id="IPR005162">
    <property type="entry name" value="Retrotrans_gag_dom"/>
</dbReference>
<reference evidence="3" key="1">
    <citation type="submission" date="2020-05" db="UniProtKB">
        <authorList>
            <consortium name="EnsemblMetazoa"/>
        </authorList>
    </citation>
    <scope>IDENTIFICATION</scope>
    <source>
        <strain evidence="3">Jacobina</strain>
    </source>
</reference>
<feature type="compositionally biased region" description="Polar residues" evidence="1">
    <location>
        <begin position="366"/>
        <end position="402"/>
    </location>
</feature>
<organism evidence="3 4">
    <name type="scientific">Lutzomyia longipalpis</name>
    <name type="common">Sand fly</name>
    <dbReference type="NCBI Taxonomy" id="7200"/>
    <lineage>
        <taxon>Eukaryota</taxon>
        <taxon>Metazoa</taxon>
        <taxon>Ecdysozoa</taxon>
        <taxon>Arthropoda</taxon>
        <taxon>Hexapoda</taxon>
        <taxon>Insecta</taxon>
        <taxon>Pterygota</taxon>
        <taxon>Neoptera</taxon>
        <taxon>Endopterygota</taxon>
        <taxon>Diptera</taxon>
        <taxon>Nematocera</taxon>
        <taxon>Psychodoidea</taxon>
        <taxon>Psychodidae</taxon>
        <taxon>Lutzomyia</taxon>
        <taxon>Lutzomyia</taxon>
    </lineage>
</organism>
<accession>A0A1B0CR36</accession>
<evidence type="ECO:0000259" key="2">
    <source>
        <dbReference type="Pfam" id="PF03732"/>
    </source>
</evidence>
<feature type="compositionally biased region" description="Basic and acidic residues" evidence="1">
    <location>
        <begin position="491"/>
        <end position="513"/>
    </location>
</feature>
<feature type="compositionally biased region" description="Basic and acidic residues" evidence="1">
    <location>
        <begin position="192"/>
        <end position="212"/>
    </location>
</feature>
<feature type="compositionally biased region" description="Basic and acidic residues" evidence="1">
    <location>
        <begin position="453"/>
        <end position="472"/>
    </location>
</feature>
<dbReference type="EnsemblMetazoa" id="LLOJ007335-RA">
    <property type="protein sequence ID" value="LLOJ007335-PA"/>
    <property type="gene ID" value="LLOJ007335"/>
</dbReference>
<evidence type="ECO:0000313" key="4">
    <source>
        <dbReference type="Proteomes" id="UP000092461"/>
    </source>
</evidence>
<sequence length="557" mass="63689">MSSQMKQSSAGQNGPFDTLLGANEIKILIPEFNPSKFRDLYANEWINDVETLGRIHKWDNPRLLLYATMRLGGIARVWYEYSLEGITCWDDFKWDLLSNFPRTVEAADVHAKLAKRTRQPDEAIEEFVHNTVKLARKIQLDDCEIVEYLIQGIDQPKHQMVLSSLGICSPSEFLQHMQLLEDDSNGAVSSRHSKEVSPRLKDHQMSTRRQEIQEYFDGGESLKQRDRMITTDEDSFDQRPSRPFRPRDFQDPEDWRPGRSSYPFMHNPGSFADSFPFNQIQSFGPYDERFFPSYDPCDGRPLASTSDPYNCRLLPPSHNQGSFSGSAPDPITYSGASFQGRSLPSSFQRRSSPSADHRSLPPASFQRRSSPPVSFQRRSSPPASFQRRSSPSSHQLNPQASKENSDNPRMKRPHSPDKKNPIESSDKKEAGPKGKKKKLKKCFSCMSTDHLIVDCPKKTGKKDPEEKQHQASKEIIQSHQQATSSSTSNIPDKEKPKEDVGLKKENTKILKEPENRMQQYADMIAKQELLARGKHGLDIYRQKMERSCIYRKSLMEG</sequence>
<keyword evidence="4" id="KW-1185">Reference proteome</keyword>
<feature type="compositionally biased region" description="Basic and acidic residues" evidence="1">
    <location>
        <begin position="403"/>
        <end position="432"/>
    </location>
</feature>
<feature type="region of interest" description="Disordered" evidence="1">
    <location>
        <begin position="184"/>
        <end position="261"/>
    </location>
</feature>
<name>A0A1B0CR36_LUTLO</name>
<dbReference type="Pfam" id="PF03732">
    <property type="entry name" value="Retrotrans_gag"/>
    <property type="match status" value="1"/>
</dbReference>
<feature type="compositionally biased region" description="Low complexity" evidence="1">
    <location>
        <begin position="477"/>
        <end position="488"/>
    </location>
</feature>
<dbReference type="EMBL" id="AJWK01024369">
    <property type="status" value="NOT_ANNOTATED_CDS"/>
    <property type="molecule type" value="Genomic_DNA"/>
</dbReference>
<dbReference type="VEuPathDB" id="VectorBase:LLOJ007335"/>
<dbReference type="Proteomes" id="UP000092461">
    <property type="component" value="Unassembled WGS sequence"/>
</dbReference>
<protein>
    <recommendedName>
        <fullName evidence="2">Retrotransposon gag domain-containing protein</fullName>
    </recommendedName>
</protein>
<feature type="region of interest" description="Disordered" evidence="1">
    <location>
        <begin position="311"/>
        <end position="441"/>
    </location>
</feature>
<evidence type="ECO:0000256" key="1">
    <source>
        <dbReference type="SAM" id="MobiDB-lite"/>
    </source>
</evidence>